<dbReference type="InterPro" id="IPR056441">
    <property type="entry name" value="Beta-barrel_GLAA-B_II"/>
</dbReference>
<evidence type="ECO:0000256" key="3">
    <source>
        <dbReference type="ARBA" id="ARBA00022729"/>
    </source>
</evidence>
<dbReference type="InterPro" id="IPR012334">
    <property type="entry name" value="Pectin_lyas_fold"/>
</dbReference>
<keyword evidence="4" id="KW-0677">Repeat</keyword>
<feature type="domain" description="GLAA-B beta-barrel" evidence="10">
    <location>
        <begin position="342"/>
        <end position="409"/>
    </location>
</feature>
<name>A0A1H0CNI0_9SPHI</name>
<reference evidence="12" key="1">
    <citation type="submission" date="2016-10" db="EMBL/GenBank/DDBJ databases">
        <authorList>
            <person name="Varghese N."/>
            <person name="Submissions S."/>
        </authorList>
    </citation>
    <scope>NUCLEOTIDE SEQUENCE [LARGE SCALE GENOMIC DNA]</scope>
    <source>
        <strain evidence="12">DSM 19110</strain>
    </source>
</reference>
<evidence type="ECO:0000256" key="7">
    <source>
        <dbReference type="SAM" id="SignalP"/>
    </source>
</evidence>
<evidence type="ECO:0000313" key="11">
    <source>
        <dbReference type="EMBL" id="SDN59361.1"/>
    </source>
</evidence>
<feature type="domain" description="GLAA-B beta-barrel" evidence="9">
    <location>
        <begin position="143"/>
        <end position="225"/>
    </location>
</feature>
<dbReference type="InterPro" id="IPR039448">
    <property type="entry name" value="Beta_helix"/>
</dbReference>
<comment type="catalytic activity">
    <reaction evidence="2">
        <text>Hydrolysis of terminal, non-reducing branched (1-&gt;3)-alpha-D-galactosidic residues, producing free D-galactose.</text>
        <dbReference type="EC" id="3.2.1.n1"/>
    </reaction>
</comment>
<dbReference type="Pfam" id="PF23764">
    <property type="entry name" value="Beta-barrel_GLAA-B_II"/>
    <property type="match status" value="1"/>
</dbReference>
<dbReference type="Gene3D" id="2.160.20.10">
    <property type="entry name" value="Single-stranded right-handed beta-helix, Pectin lyase-like"/>
    <property type="match status" value="2"/>
</dbReference>
<dbReference type="STRING" id="430522.BFS30_25250"/>
<organism evidence="11 12">
    <name type="scientific">Pedobacter steynii</name>
    <dbReference type="NCBI Taxonomy" id="430522"/>
    <lineage>
        <taxon>Bacteria</taxon>
        <taxon>Pseudomonadati</taxon>
        <taxon>Bacteroidota</taxon>
        <taxon>Sphingobacteriia</taxon>
        <taxon>Sphingobacteriales</taxon>
        <taxon>Sphingobacteriaceae</taxon>
        <taxon>Pedobacter</taxon>
    </lineage>
</organism>
<feature type="chain" id="PRO_5010303451" evidence="7">
    <location>
        <begin position="19"/>
        <end position="596"/>
    </location>
</feature>
<keyword evidence="5" id="KW-0378">Hydrolase</keyword>
<dbReference type="Pfam" id="PF13229">
    <property type="entry name" value="Beta_helix"/>
    <property type="match status" value="1"/>
</dbReference>
<evidence type="ECO:0000259" key="9">
    <source>
        <dbReference type="Pfam" id="PF23763"/>
    </source>
</evidence>
<dbReference type="SMART" id="SM00710">
    <property type="entry name" value="PbH1"/>
    <property type="match status" value="5"/>
</dbReference>
<dbReference type="OrthoDB" id="9807299at2"/>
<feature type="domain" description="Right handed beta helix" evidence="8">
    <location>
        <begin position="417"/>
        <end position="574"/>
    </location>
</feature>
<dbReference type="EMBL" id="FNGY01000008">
    <property type="protein sequence ID" value="SDN59361.1"/>
    <property type="molecule type" value="Genomic_DNA"/>
</dbReference>
<sequence length="596" mass="67147">MKYYFLCLVLFGSISLKAQTIDVTKFGARPNSFADATESVRKAIEASKAQEQTVLNFPKGRYDFWPDQATETHYYISNSSSEAEFPVKKQKVGLYLKGLKNVTIEGNGSVFIFHGKMITWVLDDCAQISIKNLAVNYERPGMSEMTLKEVSDTAVVADIHPDSRFSIVDGHLEWYGEQWIAKNHHAVLVRPEKGMLLYSSWDPFFKSKAEKMEGLRVKFKGDFSKFKGKPSEVLSVRDRYRDYVGAFINRSKNIRLRNLYMNSMHGLGIVAQFSENLDYDSVFVEPEKGSGRVIASSADGMHFSGCKGQITINNCRFNGLHDDPVNVHGTHLKIAEIVSPTTLKLRFMHHQSYGFEAFIPGDTVAYLHSASLQIFEQGIVKTAKLISEREMLVELQKPFSAGLKVGDALENMTWTPSVTIKNSRFEGTISRGTLITTRRKVIIENNVYYRTGMHAILIENDASGWYESGAVTDLTIRNNHFIECGFNSAPDNYVININPQNHEVVPGYYVHRNINITNNTFKVYDAPLLTARSTRGLVFADNKIEKSDFLPANKTKPAFTFTGCTQVKVSGNHFYNDAPREIKISGMSSSDIKQLK</sequence>
<accession>A0A1H0CNI0</accession>
<dbReference type="RefSeq" id="WP_074611125.1">
    <property type="nucleotide sequence ID" value="NZ_FNGY01000008.1"/>
</dbReference>
<evidence type="ECO:0000256" key="2">
    <source>
        <dbReference type="ARBA" id="ARBA00001271"/>
    </source>
</evidence>
<evidence type="ECO:0000313" key="12">
    <source>
        <dbReference type="Proteomes" id="UP000183200"/>
    </source>
</evidence>
<dbReference type="InterPro" id="IPR011050">
    <property type="entry name" value="Pectin_lyase_fold/virulence"/>
</dbReference>
<dbReference type="Proteomes" id="UP000183200">
    <property type="component" value="Unassembled WGS sequence"/>
</dbReference>
<evidence type="ECO:0000259" key="10">
    <source>
        <dbReference type="Pfam" id="PF23764"/>
    </source>
</evidence>
<dbReference type="SUPFAM" id="SSF51126">
    <property type="entry name" value="Pectin lyase-like"/>
    <property type="match status" value="1"/>
</dbReference>
<dbReference type="GO" id="GO:0004557">
    <property type="term" value="F:alpha-galactosidase activity"/>
    <property type="evidence" value="ECO:0007669"/>
    <property type="project" value="UniProtKB-EC"/>
</dbReference>
<dbReference type="InterPro" id="IPR057275">
    <property type="entry name" value="Beta-barrel_GLAA-B_I"/>
</dbReference>
<feature type="signal peptide" evidence="7">
    <location>
        <begin position="1"/>
        <end position="18"/>
    </location>
</feature>
<evidence type="ECO:0000256" key="1">
    <source>
        <dbReference type="ARBA" id="ARBA00001255"/>
    </source>
</evidence>
<comment type="catalytic activity">
    <reaction evidence="1">
        <text>Hydrolysis of terminal, non-reducing alpha-D-galactose residues in alpha-D-galactosides, including galactose oligosaccharides, galactomannans and galactolipids.</text>
        <dbReference type="EC" id="3.2.1.22"/>
    </reaction>
</comment>
<keyword evidence="12" id="KW-1185">Reference proteome</keyword>
<proteinExistence type="predicted"/>
<protein>
    <submittedName>
        <fullName evidence="11">Right handed beta helix region</fullName>
    </submittedName>
</protein>
<evidence type="ECO:0000259" key="8">
    <source>
        <dbReference type="Pfam" id="PF13229"/>
    </source>
</evidence>
<evidence type="ECO:0000256" key="4">
    <source>
        <dbReference type="ARBA" id="ARBA00022737"/>
    </source>
</evidence>
<evidence type="ECO:0000256" key="5">
    <source>
        <dbReference type="ARBA" id="ARBA00022801"/>
    </source>
</evidence>
<keyword evidence="3 7" id="KW-0732">Signal</keyword>
<dbReference type="AlphaFoldDB" id="A0A1H0CNI0"/>
<dbReference type="InterPro" id="IPR006626">
    <property type="entry name" value="PbH1"/>
</dbReference>
<keyword evidence="6" id="KW-0326">Glycosidase</keyword>
<dbReference type="Pfam" id="PF23763">
    <property type="entry name" value="Beta-barrel_GLAA-B_I"/>
    <property type="match status" value="1"/>
</dbReference>
<evidence type="ECO:0000256" key="6">
    <source>
        <dbReference type="ARBA" id="ARBA00023295"/>
    </source>
</evidence>
<gene>
    <name evidence="11" type="ORF">SAMN05421820_108169</name>
</gene>